<feature type="transmembrane region" description="Helical" evidence="7">
    <location>
        <begin position="301"/>
        <end position="323"/>
    </location>
</feature>
<evidence type="ECO:0000256" key="7">
    <source>
        <dbReference type="SAM" id="Phobius"/>
    </source>
</evidence>
<evidence type="ECO:0000256" key="1">
    <source>
        <dbReference type="ARBA" id="ARBA00004651"/>
    </source>
</evidence>
<evidence type="ECO:0000256" key="2">
    <source>
        <dbReference type="ARBA" id="ARBA00022475"/>
    </source>
</evidence>
<evidence type="ECO:0000256" key="5">
    <source>
        <dbReference type="ARBA" id="ARBA00022777"/>
    </source>
</evidence>
<evidence type="ECO:0000259" key="8">
    <source>
        <dbReference type="PROSITE" id="PS50885"/>
    </source>
</evidence>
<dbReference type="SMART" id="SM00304">
    <property type="entry name" value="HAMP"/>
    <property type="match status" value="1"/>
</dbReference>
<dbReference type="InterPro" id="IPR036890">
    <property type="entry name" value="HATPase_C_sf"/>
</dbReference>
<proteinExistence type="predicted"/>
<dbReference type="CDD" id="cd12912">
    <property type="entry name" value="PDC2_MCP_like"/>
    <property type="match status" value="1"/>
</dbReference>
<dbReference type="Gene3D" id="3.30.565.10">
    <property type="entry name" value="Histidine kinase-like ATPase, C-terminal domain"/>
    <property type="match status" value="1"/>
</dbReference>
<dbReference type="Pfam" id="PF00672">
    <property type="entry name" value="HAMP"/>
    <property type="match status" value="1"/>
</dbReference>
<keyword evidence="7" id="KW-0812">Transmembrane</keyword>
<keyword evidence="3" id="KW-0597">Phosphoprotein</keyword>
<dbReference type="SUPFAM" id="SSF55874">
    <property type="entry name" value="ATPase domain of HSP90 chaperone/DNA topoisomerase II/histidine kinase"/>
    <property type="match status" value="1"/>
</dbReference>
<gene>
    <name evidence="9" type="ORF">ACFFSY_14170</name>
</gene>
<dbReference type="InterPro" id="IPR003660">
    <property type="entry name" value="HAMP_dom"/>
</dbReference>
<comment type="subcellular location">
    <subcellularLocation>
        <location evidence="1">Cell membrane</location>
        <topology evidence="1">Multi-pass membrane protein</topology>
    </subcellularLocation>
</comment>
<organism evidence="9 10">
    <name type="scientific">Paenibacillus aurantiacus</name>
    <dbReference type="NCBI Taxonomy" id="1936118"/>
    <lineage>
        <taxon>Bacteria</taxon>
        <taxon>Bacillati</taxon>
        <taxon>Bacillota</taxon>
        <taxon>Bacilli</taxon>
        <taxon>Bacillales</taxon>
        <taxon>Paenibacillaceae</taxon>
        <taxon>Paenibacillus</taxon>
    </lineage>
</organism>
<sequence length="606" mass="68300">MLASITKKVKQSLKWKLVTMIAAILILTVSAIGYVGYNQTMRSVGKDIDRLSKQILTQANMNLDRYYTEYEMIFLLLGSSLEYREWLHASSQPSLTSLSVRYYERIKENYLNRVFLQYPEVISVSMYSPGGLEQHFTNAAILADDYSIRSEAFLGESGQYDKVKFIPRIADYYMDRSNKRMAKPVLTLFKRFYDGYLRMDISLTPSQNVMDRINIVDSSVAAVIDGSGMIIHHSDSSEVMKRMDERVVKLLAAKQQGSIYDSSRQELIVYQSIARTGWQILAIIPYEKIAGSLYHVRNTTIVISVIALIIAVILTYWAAGSVVKRIAKLRQAMLLTQVKNDFNLRAQVEGTDEVTDLGASFNKLLGHLERSVHDLAETRVQQHKAAITALQSQINSHFLYNTLETINSMALISRNPDIGTVAVSLSHMLRYTSNYKEWEVTLEDEIRHAEDYLGIMNVRFGDEVTYELNIPPKLRRARCSKALLQPLIENCIKHTRETTAEAVTIRVAAEVGGLDKLKLSVRDNGAGFSEEALIQLRRELRGDGLQAYPLTGVGLSNLIYRLHMFYGGEADIAFYNDGPAGGAVVEVTLPLHLDNKSTGGEDWCDV</sequence>
<keyword evidence="6 7" id="KW-0472">Membrane</keyword>
<reference evidence="9 10" key="1">
    <citation type="submission" date="2024-09" db="EMBL/GenBank/DDBJ databases">
        <authorList>
            <person name="Sun Q."/>
            <person name="Mori K."/>
        </authorList>
    </citation>
    <scope>NUCLEOTIDE SEQUENCE [LARGE SCALE GENOMIC DNA]</scope>
    <source>
        <strain evidence="9 10">TISTR 2452</strain>
    </source>
</reference>
<protein>
    <submittedName>
        <fullName evidence="9">Sensor histidine kinase</fullName>
        <ecNumber evidence="9">2.7.13.3</ecNumber>
    </submittedName>
</protein>
<feature type="domain" description="HAMP" evidence="8">
    <location>
        <begin position="320"/>
        <end position="373"/>
    </location>
</feature>
<dbReference type="EMBL" id="JBHMDO010000023">
    <property type="protein sequence ID" value="MFB9327071.1"/>
    <property type="molecule type" value="Genomic_DNA"/>
</dbReference>
<dbReference type="Gene3D" id="6.10.340.10">
    <property type="match status" value="1"/>
</dbReference>
<dbReference type="PANTHER" id="PTHR34220:SF9">
    <property type="entry name" value="SIGNAL TRANSDUCTION HISTIDINE KINASE INTERNAL REGION DOMAIN-CONTAINING PROTEIN"/>
    <property type="match status" value="1"/>
</dbReference>
<evidence type="ECO:0000313" key="9">
    <source>
        <dbReference type="EMBL" id="MFB9327071.1"/>
    </source>
</evidence>
<dbReference type="Pfam" id="PF02518">
    <property type="entry name" value="HATPase_c"/>
    <property type="match status" value="1"/>
</dbReference>
<keyword evidence="4 9" id="KW-0808">Transferase</keyword>
<dbReference type="Proteomes" id="UP001589747">
    <property type="component" value="Unassembled WGS sequence"/>
</dbReference>
<evidence type="ECO:0000256" key="6">
    <source>
        <dbReference type="ARBA" id="ARBA00023136"/>
    </source>
</evidence>
<comment type="caution">
    <text evidence="9">The sequence shown here is derived from an EMBL/GenBank/DDBJ whole genome shotgun (WGS) entry which is preliminary data.</text>
</comment>
<keyword evidence="2" id="KW-1003">Cell membrane</keyword>
<dbReference type="RefSeq" id="WP_377495003.1">
    <property type="nucleotide sequence ID" value="NZ_JBHMDO010000023.1"/>
</dbReference>
<dbReference type="InterPro" id="IPR050640">
    <property type="entry name" value="Bact_2-comp_sensor_kinase"/>
</dbReference>
<dbReference type="InterPro" id="IPR003594">
    <property type="entry name" value="HATPase_dom"/>
</dbReference>
<dbReference type="Gene3D" id="3.30.450.20">
    <property type="entry name" value="PAS domain"/>
    <property type="match status" value="1"/>
</dbReference>
<dbReference type="PROSITE" id="PS50885">
    <property type="entry name" value="HAMP"/>
    <property type="match status" value="1"/>
</dbReference>
<dbReference type="GO" id="GO:0004673">
    <property type="term" value="F:protein histidine kinase activity"/>
    <property type="evidence" value="ECO:0007669"/>
    <property type="project" value="UniProtKB-EC"/>
</dbReference>
<dbReference type="CDD" id="cd06225">
    <property type="entry name" value="HAMP"/>
    <property type="match status" value="1"/>
</dbReference>
<accession>A0ABV5KR46</accession>
<dbReference type="PANTHER" id="PTHR34220">
    <property type="entry name" value="SENSOR HISTIDINE KINASE YPDA"/>
    <property type="match status" value="1"/>
</dbReference>
<dbReference type="InterPro" id="IPR010559">
    <property type="entry name" value="Sig_transdc_His_kin_internal"/>
</dbReference>
<evidence type="ECO:0000256" key="4">
    <source>
        <dbReference type="ARBA" id="ARBA00022679"/>
    </source>
</evidence>
<evidence type="ECO:0000256" key="3">
    <source>
        <dbReference type="ARBA" id="ARBA00022553"/>
    </source>
</evidence>
<name>A0ABV5KR46_9BACL</name>
<keyword evidence="5 9" id="KW-0418">Kinase</keyword>
<dbReference type="Pfam" id="PF06580">
    <property type="entry name" value="His_kinase"/>
    <property type="match status" value="1"/>
</dbReference>
<keyword evidence="10" id="KW-1185">Reference proteome</keyword>
<dbReference type="EC" id="2.7.13.3" evidence="9"/>
<evidence type="ECO:0000313" key="10">
    <source>
        <dbReference type="Proteomes" id="UP001589747"/>
    </source>
</evidence>
<keyword evidence="7" id="KW-1133">Transmembrane helix</keyword>